<proteinExistence type="predicted"/>
<dbReference type="OrthoDB" id="5695107at2"/>
<organism evidence="1 2">
    <name type="scientific">Paraburkholderia monticola</name>
    <dbReference type="NCBI Taxonomy" id="1399968"/>
    <lineage>
        <taxon>Bacteria</taxon>
        <taxon>Pseudomonadati</taxon>
        <taxon>Pseudomonadota</taxon>
        <taxon>Betaproteobacteria</taxon>
        <taxon>Burkholderiales</taxon>
        <taxon>Burkholderiaceae</taxon>
        <taxon>Paraburkholderia</taxon>
    </lineage>
</organism>
<evidence type="ECO:0000313" key="1">
    <source>
        <dbReference type="EMBL" id="KXU84161.1"/>
    </source>
</evidence>
<name>A0A149PGG6_9BURK</name>
<dbReference type="STRING" id="1399968.CI15_27095"/>
<sequence length="732" mass="81094">MLLPDLTRLLCRVLKVSVVSMSTLLIACGNHEGLSAGAEDVAASAQPPIQRPAATQVAFMPDIHFHDVYATFKDGSFQGVPNRKSGKNATIRLMQAQMTSTRLFNENYFAFIAALDDAVGRGVRFIALPGDFSDDGQPVHIRGLQKVLDDYSNRYGIEFFAAPGNHDPNRPFARPGGKDDYLGVDPDTGRTGAAQAIYSRGASVCDGYAGEWTKRGATYCTEEVQELGYDGITTALARHGFMPKANYLYYETPYSTYNYRSYSLARATEQASWKNRQYEICKEGAGGVDRKSDYTLCHNVPDTTYLVEPVEGVWLVGIDANVYIPGGTGPNDFAGSGDAGYNRMLTHKPHVIRWLTDVVARGKALNKQVVAFSHFPMSEFFNGASDDIIALLGAGKMQMVRRPEEDVTRALADTGLKVHVGGHMHFNDTAVRKYDAGHALFNIQAPSLAAYVPAYKLLTLKPDNQIEVQTVRLDDVPRFDELFEHYRDEHRFYTDFPAKVPGGGELWSASMLDATNYADFTSRYMSELVRLRLLKDDWRCEMRELVKSPLRGSDLLVLSQLRTRVTLKELQSTDSQGFYSKAFYECLDEAGGAGTPNTAFSLDYAAAEQEARALAHANGLRLEDFNDWRAIDLAGDFVRIANAGDLAFADIPESRARQYKLLHTALQSTHASLRMNVDKVTNDNSVGSVFQARFKPLMDILLRLANGAPTRHFVIDLTTNDLTDLTTEASPF</sequence>
<dbReference type="InterPro" id="IPR029052">
    <property type="entry name" value="Metallo-depent_PP-like"/>
</dbReference>
<dbReference type="AlphaFoldDB" id="A0A149PGG6"/>
<protein>
    <submittedName>
        <fullName evidence="1">Phosphoesterase</fullName>
    </submittedName>
</protein>
<dbReference type="SUPFAM" id="SSF56300">
    <property type="entry name" value="Metallo-dependent phosphatases"/>
    <property type="match status" value="1"/>
</dbReference>
<accession>A0A149PGG6</accession>
<gene>
    <name evidence="1" type="ORF">CI15_27095</name>
</gene>
<reference evidence="1 2" key="1">
    <citation type="journal article" date="2015" name="Int. J. Syst. Evol. Microbiol.">
        <title>Burkholderia monticola sp. nov., isolated from mountain soil.</title>
        <authorList>
            <person name="Baek I."/>
            <person name="Seo B."/>
            <person name="Lee I."/>
            <person name="Yi H."/>
            <person name="Chun J."/>
        </authorList>
    </citation>
    <scope>NUCLEOTIDE SEQUENCE [LARGE SCALE GENOMIC DNA]</scope>
    <source>
        <strain evidence="1 2">JC2948</strain>
    </source>
</reference>
<evidence type="ECO:0000313" key="2">
    <source>
        <dbReference type="Proteomes" id="UP000075613"/>
    </source>
</evidence>
<dbReference type="Gene3D" id="3.60.21.10">
    <property type="match status" value="2"/>
</dbReference>
<dbReference type="Proteomes" id="UP000075613">
    <property type="component" value="Unassembled WGS sequence"/>
</dbReference>
<comment type="caution">
    <text evidence="1">The sequence shown here is derived from an EMBL/GenBank/DDBJ whole genome shotgun (WGS) entry which is preliminary data.</text>
</comment>
<keyword evidence="2" id="KW-1185">Reference proteome</keyword>
<dbReference type="EMBL" id="LRBG01000037">
    <property type="protein sequence ID" value="KXU84161.1"/>
    <property type="molecule type" value="Genomic_DNA"/>
</dbReference>